<dbReference type="RefSeq" id="WP_425347330.1">
    <property type="nucleotide sequence ID" value="NZ_JBGUBD010000021.1"/>
</dbReference>
<reference evidence="1 2" key="1">
    <citation type="submission" date="2024-08" db="EMBL/GenBank/DDBJ databases">
        <title>Whole-genome sequencing of halo(alkali)philic microorganisms from hypersaline lakes.</title>
        <authorList>
            <person name="Sorokin D.Y."/>
            <person name="Merkel A.Y."/>
            <person name="Messina E."/>
            <person name="Yakimov M."/>
        </authorList>
    </citation>
    <scope>NUCLEOTIDE SEQUENCE [LARGE SCALE GENOMIC DNA]</scope>
    <source>
        <strain evidence="1 2">AB-hyl4</strain>
    </source>
</reference>
<gene>
    <name evidence="1" type="ORF">ACERK3_19240</name>
</gene>
<protein>
    <submittedName>
        <fullName evidence="1">Uncharacterized protein</fullName>
    </submittedName>
</protein>
<keyword evidence="2" id="KW-1185">Reference proteome</keyword>
<dbReference type="Proteomes" id="UP001575105">
    <property type="component" value="Unassembled WGS sequence"/>
</dbReference>
<organism evidence="1 2">
    <name type="scientific">Natronomicrosphaera hydrolytica</name>
    <dbReference type="NCBI Taxonomy" id="3242702"/>
    <lineage>
        <taxon>Bacteria</taxon>
        <taxon>Pseudomonadati</taxon>
        <taxon>Planctomycetota</taxon>
        <taxon>Phycisphaerae</taxon>
        <taxon>Phycisphaerales</taxon>
        <taxon>Phycisphaeraceae</taxon>
        <taxon>Natronomicrosphaera</taxon>
    </lineage>
</organism>
<name>A0ABV4U9Y5_9BACT</name>
<dbReference type="EMBL" id="JBGUBD010000021">
    <property type="protein sequence ID" value="MFA9480409.1"/>
    <property type="molecule type" value="Genomic_DNA"/>
</dbReference>
<proteinExistence type="predicted"/>
<evidence type="ECO:0000313" key="2">
    <source>
        <dbReference type="Proteomes" id="UP001575105"/>
    </source>
</evidence>
<accession>A0ABV4U9Y5</accession>
<evidence type="ECO:0000313" key="1">
    <source>
        <dbReference type="EMBL" id="MFA9480409.1"/>
    </source>
</evidence>
<sequence length="301" mass="34991">MNVKLAEKQQIVEWMGVRLLLPASWQVVRHSLGLAKGSLALVDRRRQRLQVIWSDWPTKPDVNHLIADYRSQQTDRDSNAVFESLDLPEPWQGVGRHVDKGGMLVRAARFDPLTYRLIETAMLVDREDPAERLLVSEVLGNLEVVCRPEDAQQWQAFDVNLTTPSGYRLRQATVKPMNVSLRFMGYDVERDRYDRRESRVRRMAMAQAWYKGAERMLQTADLNLVFDHRPMQLGRHAATLSTSDEVGTRWERLTGKLRRRRDLVWHCDREDAVYQVTTFSPQRADVDPEDFTVSCCREITP</sequence>
<comment type="caution">
    <text evidence="1">The sequence shown here is derived from an EMBL/GenBank/DDBJ whole genome shotgun (WGS) entry which is preliminary data.</text>
</comment>